<evidence type="ECO:0000313" key="5">
    <source>
        <dbReference type="Proteomes" id="UP000523000"/>
    </source>
</evidence>
<dbReference type="Proteomes" id="UP000523000">
    <property type="component" value="Unassembled WGS sequence"/>
</dbReference>
<dbReference type="SUPFAM" id="SSF54427">
    <property type="entry name" value="NTF2-like"/>
    <property type="match status" value="1"/>
</dbReference>
<dbReference type="InterPro" id="IPR032710">
    <property type="entry name" value="NTF2-like_dom_sf"/>
</dbReference>
<evidence type="ECO:0000256" key="1">
    <source>
        <dbReference type="ARBA" id="ARBA00023134"/>
    </source>
</evidence>
<feature type="active site" evidence="2">
    <location>
        <position position="69"/>
    </location>
</feature>
<evidence type="ECO:0000256" key="2">
    <source>
        <dbReference type="PROSITE-ProRule" id="PRU10134"/>
    </source>
</evidence>
<dbReference type="RefSeq" id="WP_183510049.1">
    <property type="nucleotide sequence ID" value="NZ_BAABGK010000036.1"/>
</dbReference>
<dbReference type="EMBL" id="JACHVS010000001">
    <property type="protein sequence ID" value="MBB2994715.1"/>
    <property type="molecule type" value="Genomic_DNA"/>
</dbReference>
<proteinExistence type="predicted"/>
<feature type="domain" description="SnoaL-like" evidence="3">
    <location>
        <begin position="20"/>
        <end position="134"/>
    </location>
</feature>
<sequence length="177" mass="19296">MVGVRATTSLTGLETRLQLLEAGESIRWIISRYLELCDVPQPEFDLAELGSLFTHDATWQGIGPEYDAKFGRYSGREAIVEMLGHHLLPGGPFTANAHVLGEGRINISFPTASGSWIMQQLSQYADGRQEVVAARITVDFELGGAMALIKAFRTQRLVALSPADLATPTLATTLRSH</sequence>
<dbReference type="GO" id="GO:0005525">
    <property type="term" value="F:GTP binding"/>
    <property type="evidence" value="ECO:0007669"/>
    <property type="project" value="UniProtKB-KW"/>
</dbReference>
<gene>
    <name evidence="4" type="ORF">E9229_000906</name>
</gene>
<keyword evidence="1" id="KW-0342">GTP-binding</keyword>
<dbReference type="AlphaFoldDB" id="A0A839QJJ9"/>
<organism evidence="4 5">
    <name type="scientific">Paeniglutamicibacter cryotolerans</name>
    <dbReference type="NCBI Taxonomy" id="670079"/>
    <lineage>
        <taxon>Bacteria</taxon>
        <taxon>Bacillati</taxon>
        <taxon>Actinomycetota</taxon>
        <taxon>Actinomycetes</taxon>
        <taxon>Micrococcales</taxon>
        <taxon>Micrococcaceae</taxon>
        <taxon>Paeniglutamicibacter</taxon>
    </lineage>
</organism>
<evidence type="ECO:0000259" key="3">
    <source>
        <dbReference type="Pfam" id="PF13577"/>
    </source>
</evidence>
<evidence type="ECO:0000313" key="4">
    <source>
        <dbReference type="EMBL" id="MBB2994715.1"/>
    </source>
</evidence>
<keyword evidence="5" id="KW-1185">Reference proteome</keyword>
<comment type="caution">
    <text evidence="4">The sequence shown here is derived from an EMBL/GenBank/DDBJ whole genome shotgun (WGS) entry which is preliminary data.</text>
</comment>
<dbReference type="InterPro" id="IPR033128">
    <property type="entry name" value="Adenylosuccin_syn_Lys_AS"/>
</dbReference>
<dbReference type="InterPro" id="IPR037401">
    <property type="entry name" value="SnoaL-like"/>
</dbReference>
<keyword evidence="1" id="KW-0547">Nucleotide-binding</keyword>
<dbReference type="Gene3D" id="3.10.450.50">
    <property type="match status" value="1"/>
</dbReference>
<name>A0A839QJJ9_9MICC</name>
<reference evidence="4 5" key="1">
    <citation type="submission" date="2020-08" db="EMBL/GenBank/DDBJ databases">
        <title>Sequencing the genomes of 1000 actinobacteria strains.</title>
        <authorList>
            <person name="Klenk H.-P."/>
        </authorList>
    </citation>
    <scope>NUCLEOTIDE SEQUENCE [LARGE SCALE GENOMIC DNA]</scope>
    <source>
        <strain evidence="4 5">DSM 22826</strain>
    </source>
</reference>
<accession>A0A839QJJ9</accession>
<dbReference type="PROSITE" id="PS00513">
    <property type="entry name" value="ADENYLOSUCCIN_SYN_2"/>
    <property type="match status" value="1"/>
</dbReference>
<protein>
    <recommendedName>
        <fullName evidence="3">SnoaL-like domain-containing protein</fullName>
    </recommendedName>
</protein>
<dbReference type="Pfam" id="PF13577">
    <property type="entry name" value="SnoaL_4"/>
    <property type="match status" value="1"/>
</dbReference>